<keyword evidence="2" id="KW-1133">Transmembrane helix</keyword>
<feature type="transmembrane region" description="Helical" evidence="2">
    <location>
        <begin position="137"/>
        <end position="163"/>
    </location>
</feature>
<evidence type="ECO:0000313" key="4">
    <source>
        <dbReference type="Proteomes" id="UP001383192"/>
    </source>
</evidence>
<comment type="caution">
    <text evidence="3">The sequence shown here is derived from an EMBL/GenBank/DDBJ whole genome shotgun (WGS) entry which is preliminary data.</text>
</comment>
<dbReference type="Proteomes" id="UP001383192">
    <property type="component" value="Unassembled WGS sequence"/>
</dbReference>
<organism evidence="3 4">
    <name type="scientific">Paramarasmius palmivorus</name>
    <dbReference type="NCBI Taxonomy" id="297713"/>
    <lineage>
        <taxon>Eukaryota</taxon>
        <taxon>Fungi</taxon>
        <taxon>Dikarya</taxon>
        <taxon>Basidiomycota</taxon>
        <taxon>Agaricomycotina</taxon>
        <taxon>Agaricomycetes</taxon>
        <taxon>Agaricomycetidae</taxon>
        <taxon>Agaricales</taxon>
        <taxon>Marasmiineae</taxon>
        <taxon>Marasmiaceae</taxon>
        <taxon>Paramarasmius</taxon>
    </lineage>
</organism>
<evidence type="ECO:0000256" key="2">
    <source>
        <dbReference type="SAM" id="Phobius"/>
    </source>
</evidence>
<proteinExistence type="predicted"/>
<name>A0AAW0D9A2_9AGAR</name>
<keyword evidence="4" id="KW-1185">Reference proteome</keyword>
<protein>
    <submittedName>
        <fullName evidence="3">Uncharacterized protein</fullName>
    </submittedName>
</protein>
<feature type="region of interest" description="Disordered" evidence="1">
    <location>
        <begin position="225"/>
        <end position="260"/>
    </location>
</feature>
<accession>A0AAW0D9A2</accession>
<keyword evidence="2" id="KW-0472">Membrane</keyword>
<gene>
    <name evidence="3" type="ORF">VNI00_006241</name>
</gene>
<sequence>MRLTWKTGLLECLGSLVCVVCIQLALQRRILRMINISLLLLQLRETGKLDQLPDLKEIEEQTTQRGILKKWLERVDANLAHARSESALKFASSAVISTVYLAPPTPLPLKDVEQGFLQSQLDVHVSRAKELLSPDGVLHAILFFMFIGAGIMTIGYLGCLDIVNTTSVDAPNGPYVWLAAEIGLSAVRYVIWAYEPSWAKSRGMVLELRNGTTEVMAVNLDVLPNRDNGDPVTEDERNESFSNERLTDGPGGIEMIPASG</sequence>
<evidence type="ECO:0000313" key="3">
    <source>
        <dbReference type="EMBL" id="KAK7047913.1"/>
    </source>
</evidence>
<dbReference type="AlphaFoldDB" id="A0AAW0D9A2"/>
<feature type="transmembrane region" description="Helical" evidence="2">
    <location>
        <begin position="175"/>
        <end position="194"/>
    </location>
</feature>
<keyword evidence="2" id="KW-0812">Transmembrane</keyword>
<evidence type="ECO:0000256" key="1">
    <source>
        <dbReference type="SAM" id="MobiDB-lite"/>
    </source>
</evidence>
<feature type="transmembrane region" description="Helical" evidence="2">
    <location>
        <begin position="6"/>
        <end position="26"/>
    </location>
</feature>
<reference evidence="3 4" key="1">
    <citation type="submission" date="2024-01" db="EMBL/GenBank/DDBJ databases">
        <title>A draft genome for a cacao thread blight-causing isolate of Paramarasmius palmivorus.</title>
        <authorList>
            <person name="Baruah I.K."/>
            <person name="Bukari Y."/>
            <person name="Amoako-Attah I."/>
            <person name="Meinhardt L.W."/>
            <person name="Bailey B.A."/>
            <person name="Cohen S.P."/>
        </authorList>
    </citation>
    <scope>NUCLEOTIDE SEQUENCE [LARGE SCALE GENOMIC DNA]</scope>
    <source>
        <strain evidence="3 4">GH-12</strain>
    </source>
</reference>
<dbReference type="EMBL" id="JAYKXP010000018">
    <property type="protein sequence ID" value="KAK7047913.1"/>
    <property type="molecule type" value="Genomic_DNA"/>
</dbReference>